<dbReference type="Pfam" id="PF05705">
    <property type="entry name" value="DUF829"/>
    <property type="match status" value="1"/>
</dbReference>
<dbReference type="Proteomes" id="UP000708208">
    <property type="component" value="Unassembled WGS sequence"/>
</dbReference>
<protein>
    <submittedName>
        <fullName evidence="1">Uncharacterized protein</fullName>
    </submittedName>
</protein>
<dbReference type="EMBL" id="CAJVCH010560379">
    <property type="protein sequence ID" value="CAG7831420.1"/>
    <property type="molecule type" value="Genomic_DNA"/>
</dbReference>
<sequence>MRTDLGLTYNLVFPDSGRTVVGQEKSGLYENLNNPNDGTGVGESPIVVILLGWLEAKDSQLEKYSNIYLKRGCIVLRCITPTRVLYYDIAKLPAIAGQFLQNLWYQSGPRHCLWLFAANFSYDTPCGDEKRTPSLLLRRCIQMNMFQQLPTLSDLQ</sequence>
<reference evidence="1" key="1">
    <citation type="submission" date="2021-06" db="EMBL/GenBank/DDBJ databases">
        <authorList>
            <person name="Hodson N. C."/>
            <person name="Mongue J. A."/>
            <person name="Jaron S. K."/>
        </authorList>
    </citation>
    <scope>NUCLEOTIDE SEQUENCE</scope>
</reference>
<accession>A0A8J2PPN5</accession>
<proteinExistence type="predicted"/>
<dbReference type="InterPro" id="IPR008547">
    <property type="entry name" value="DUF829_TMEM53"/>
</dbReference>
<dbReference type="OrthoDB" id="77878at2759"/>
<evidence type="ECO:0000313" key="1">
    <source>
        <dbReference type="EMBL" id="CAG7831420.1"/>
    </source>
</evidence>
<comment type="caution">
    <text evidence="1">The sequence shown here is derived from an EMBL/GenBank/DDBJ whole genome shotgun (WGS) entry which is preliminary data.</text>
</comment>
<organism evidence="1 2">
    <name type="scientific">Allacma fusca</name>
    <dbReference type="NCBI Taxonomy" id="39272"/>
    <lineage>
        <taxon>Eukaryota</taxon>
        <taxon>Metazoa</taxon>
        <taxon>Ecdysozoa</taxon>
        <taxon>Arthropoda</taxon>
        <taxon>Hexapoda</taxon>
        <taxon>Collembola</taxon>
        <taxon>Symphypleona</taxon>
        <taxon>Sminthuridae</taxon>
        <taxon>Allacma</taxon>
    </lineage>
</organism>
<name>A0A8J2PPN5_9HEXA</name>
<gene>
    <name evidence="1" type="ORF">AFUS01_LOCUS41164</name>
</gene>
<dbReference type="AlphaFoldDB" id="A0A8J2PPN5"/>
<evidence type="ECO:0000313" key="2">
    <source>
        <dbReference type="Proteomes" id="UP000708208"/>
    </source>
</evidence>
<keyword evidence="2" id="KW-1185">Reference proteome</keyword>